<name>A0A662Z5V4_9STAP</name>
<accession>A0A662Z5V4</accession>
<reference evidence="2 3" key="1">
    <citation type="submission" date="2016-10" db="EMBL/GenBank/DDBJ databases">
        <authorList>
            <person name="Varghese N."/>
            <person name="Submissions S."/>
        </authorList>
    </citation>
    <scope>NUCLEOTIDE SEQUENCE [LARGE SCALE GENOMIC DNA]</scope>
    <source>
        <strain evidence="2 3">IBRC-M10081</strain>
    </source>
</reference>
<feature type="transmembrane region" description="Helical" evidence="1">
    <location>
        <begin position="114"/>
        <end position="133"/>
    </location>
</feature>
<proteinExistence type="predicted"/>
<evidence type="ECO:0000256" key="1">
    <source>
        <dbReference type="SAM" id="Phobius"/>
    </source>
</evidence>
<feature type="transmembrane region" description="Helical" evidence="1">
    <location>
        <begin position="85"/>
        <end position="102"/>
    </location>
</feature>
<gene>
    <name evidence="2" type="ORF">SAMN05192557_1659</name>
</gene>
<keyword evidence="1" id="KW-1133">Transmembrane helix</keyword>
<evidence type="ECO:0000313" key="3">
    <source>
        <dbReference type="Proteomes" id="UP000243605"/>
    </source>
</evidence>
<sequence>MMRIIISGTILGIITGMLLFLVLYFIDIMTDIGLVNLLINIDFIYSGDVPAILEFGLHIITSIIICIIFKIIYVRAFYLHLKAHVVAAFIFAGLYFLLKALAVEPIQTDSHIGFILWTIFHIGYLQLIHLTYINQWDSILLNKIGGRA</sequence>
<dbReference type="OrthoDB" id="2418166at2"/>
<dbReference type="RefSeq" id="WP_091475681.1">
    <property type="nucleotide sequence ID" value="NZ_FOIT01000005.1"/>
</dbReference>
<keyword evidence="1" id="KW-0472">Membrane</keyword>
<organism evidence="2 3">
    <name type="scientific">Aliicoccus persicus</name>
    <dbReference type="NCBI Taxonomy" id="930138"/>
    <lineage>
        <taxon>Bacteria</taxon>
        <taxon>Bacillati</taxon>
        <taxon>Bacillota</taxon>
        <taxon>Bacilli</taxon>
        <taxon>Bacillales</taxon>
        <taxon>Staphylococcaceae</taxon>
        <taxon>Aliicoccus</taxon>
    </lineage>
</organism>
<feature type="transmembrane region" description="Helical" evidence="1">
    <location>
        <begin position="5"/>
        <end position="26"/>
    </location>
</feature>
<evidence type="ECO:0000313" key="2">
    <source>
        <dbReference type="EMBL" id="SEW11186.1"/>
    </source>
</evidence>
<feature type="transmembrane region" description="Helical" evidence="1">
    <location>
        <begin position="55"/>
        <end position="73"/>
    </location>
</feature>
<dbReference type="AlphaFoldDB" id="A0A662Z5V4"/>
<keyword evidence="1" id="KW-0812">Transmembrane</keyword>
<keyword evidence="3" id="KW-1185">Reference proteome</keyword>
<dbReference type="EMBL" id="FOIT01000005">
    <property type="protein sequence ID" value="SEW11186.1"/>
    <property type="molecule type" value="Genomic_DNA"/>
</dbReference>
<protein>
    <submittedName>
        <fullName evidence="2">Uncharacterized protein</fullName>
    </submittedName>
</protein>
<dbReference type="Proteomes" id="UP000243605">
    <property type="component" value="Unassembled WGS sequence"/>
</dbReference>